<evidence type="ECO:0000256" key="1">
    <source>
        <dbReference type="SAM" id="MobiDB-lite"/>
    </source>
</evidence>
<evidence type="ECO:0000313" key="3">
    <source>
        <dbReference type="Proteomes" id="UP000654345"/>
    </source>
</evidence>
<protein>
    <submittedName>
        <fullName evidence="2">Uncharacterized protein</fullName>
    </submittedName>
</protein>
<dbReference type="Proteomes" id="UP000654345">
    <property type="component" value="Unassembled WGS sequence"/>
</dbReference>
<comment type="caution">
    <text evidence="2">The sequence shown here is derived from an EMBL/GenBank/DDBJ whole genome shotgun (WGS) entry which is preliminary data.</text>
</comment>
<sequence length="71" mass="8000">MASWVDLRLLARKKSQEHEPAEEAAREEAATPRRNSFQLTNKGMAARVMPCSPLACSMKRPCTSRSQRARV</sequence>
<proteinExistence type="predicted"/>
<reference evidence="2 3" key="1">
    <citation type="journal article" date="2021" name="Int. J. Syst. Evol. Microbiol.">
        <title>Reticulibacter mediterranei gen. nov., sp. nov., within the new family Reticulibacteraceae fam. nov., and Ktedonospora formicarum gen. nov., sp. nov., Ktedonobacter robiniae sp. nov., Dictyobacter formicarum sp. nov. and Dictyobacter arantiisoli sp. nov., belonging to the class Ktedonobacteria.</title>
        <authorList>
            <person name="Yabe S."/>
            <person name="Zheng Y."/>
            <person name="Wang C.M."/>
            <person name="Sakai Y."/>
            <person name="Abe K."/>
            <person name="Yokota A."/>
            <person name="Donadio S."/>
            <person name="Cavaletti L."/>
            <person name="Monciardini P."/>
        </authorList>
    </citation>
    <scope>NUCLEOTIDE SEQUENCE [LARGE SCALE GENOMIC DNA]</scope>
    <source>
        <strain evidence="2 3">SOSP1-30</strain>
    </source>
</reference>
<accession>A0ABQ3V549</accession>
<feature type="compositionally biased region" description="Basic and acidic residues" evidence="1">
    <location>
        <begin position="14"/>
        <end position="31"/>
    </location>
</feature>
<organism evidence="2 3">
    <name type="scientific">Ktedonobacter robiniae</name>
    <dbReference type="NCBI Taxonomy" id="2778365"/>
    <lineage>
        <taxon>Bacteria</taxon>
        <taxon>Bacillati</taxon>
        <taxon>Chloroflexota</taxon>
        <taxon>Ktedonobacteria</taxon>
        <taxon>Ktedonobacterales</taxon>
        <taxon>Ktedonobacteraceae</taxon>
        <taxon>Ktedonobacter</taxon>
    </lineage>
</organism>
<keyword evidence="3" id="KW-1185">Reference proteome</keyword>
<gene>
    <name evidence="2" type="ORF">KSB_85230</name>
</gene>
<name>A0ABQ3V549_9CHLR</name>
<feature type="region of interest" description="Disordered" evidence="1">
    <location>
        <begin position="13"/>
        <end position="39"/>
    </location>
</feature>
<evidence type="ECO:0000313" key="2">
    <source>
        <dbReference type="EMBL" id="GHO60048.1"/>
    </source>
</evidence>
<dbReference type="EMBL" id="BNJG01000004">
    <property type="protein sequence ID" value="GHO60048.1"/>
    <property type="molecule type" value="Genomic_DNA"/>
</dbReference>